<dbReference type="InterPro" id="IPR016187">
    <property type="entry name" value="CTDL_fold"/>
</dbReference>
<dbReference type="InterPro" id="IPR032471">
    <property type="entry name" value="AGRL2-4_GAIN_subdom_A"/>
</dbReference>
<dbReference type="InterPro" id="IPR001304">
    <property type="entry name" value="C-type_lectin-like"/>
</dbReference>
<dbReference type="Gene3D" id="1.20.1070.10">
    <property type="entry name" value="Rhodopsin 7-helix transmembrane proteins"/>
    <property type="match status" value="1"/>
</dbReference>
<dbReference type="PANTHER" id="PTHR12011:SF471">
    <property type="entry name" value="G-PROTEIN COUPLED RECEPTORS FAMILY 2 PROFILE 2 DOMAIN-CONTAINING PROTEIN"/>
    <property type="match status" value="1"/>
</dbReference>
<dbReference type="CDD" id="cd00037">
    <property type="entry name" value="CLECT"/>
    <property type="match status" value="1"/>
</dbReference>
<dbReference type="CDD" id="cd15440">
    <property type="entry name" value="7tmB2_latrophilin-like_invertebrate"/>
    <property type="match status" value="1"/>
</dbReference>
<dbReference type="GO" id="GO:0005886">
    <property type="term" value="C:plasma membrane"/>
    <property type="evidence" value="ECO:0007669"/>
    <property type="project" value="UniProtKB-SubCell"/>
</dbReference>
<dbReference type="InterPro" id="IPR000832">
    <property type="entry name" value="GPCR_2_secretin-like"/>
</dbReference>
<dbReference type="FunFam" id="1.20.1070.10:FF:000058">
    <property type="entry name" value="Adhesion G protein-coupled receptor F5"/>
    <property type="match status" value="1"/>
</dbReference>
<evidence type="ECO:0000313" key="14">
    <source>
        <dbReference type="EMBL" id="KAK7487541.1"/>
    </source>
</evidence>
<proteinExistence type="inferred from homology"/>
<keyword evidence="5 10" id="KW-1133">Transmembrane helix</keyword>
<feature type="domain" description="C-type lectin" evidence="11">
    <location>
        <begin position="21"/>
        <end position="137"/>
    </location>
</feature>
<evidence type="ECO:0000313" key="15">
    <source>
        <dbReference type="Proteomes" id="UP001519460"/>
    </source>
</evidence>
<dbReference type="Gene3D" id="3.10.100.10">
    <property type="entry name" value="Mannose-Binding Protein A, subunit A"/>
    <property type="match status" value="1"/>
</dbReference>
<dbReference type="PROSITE" id="PS50041">
    <property type="entry name" value="C_TYPE_LECTIN_2"/>
    <property type="match status" value="1"/>
</dbReference>
<feature type="domain" description="GAIN-B" evidence="12">
    <location>
        <begin position="461"/>
        <end position="660"/>
    </location>
</feature>
<dbReference type="Gene3D" id="2.60.220.50">
    <property type="match status" value="1"/>
</dbReference>
<dbReference type="Pfam" id="PF01825">
    <property type="entry name" value="GPS"/>
    <property type="match status" value="1"/>
</dbReference>
<dbReference type="Pfam" id="PF00059">
    <property type="entry name" value="Lectin_C"/>
    <property type="match status" value="1"/>
</dbReference>
<evidence type="ECO:0000256" key="8">
    <source>
        <dbReference type="ARBA" id="ARBA00023180"/>
    </source>
</evidence>
<evidence type="ECO:0000259" key="13">
    <source>
        <dbReference type="PROSITE" id="PS50261"/>
    </source>
</evidence>
<gene>
    <name evidence="14" type="ORF">BaRGS_00021243</name>
</gene>
<evidence type="ECO:0000256" key="4">
    <source>
        <dbReference type="ARBA" id="ARBA00022692"/>
    </source>
</evidence>
<feature type="non-terminal residue" evidence="14">
    <location>
        <position position="1"/>
    </location>
</feature>
<dbReference type="InterPro" id="IPR016186">
    <property type="entry name" value="C-type_lectin-like/link_sf"/>
</dbReference>
<dbReference type="InterPro" id="IPR057244">
    <property type="entry name" value="GAIN_B"/>
</dbReference>
<evidence type="ECO:0000259" key="11">
    <source>
        <dbReference type="PROSITE" id="PS50041"/>
    </source>
</evidence>
<keyword evidence="8" id="KW-0325">Glycoprotein</keyword>
<feature type="compositionally biased region" description="Acidic residues" evidence="9">
    <location>
        <begin position="339"/>
        <end position="350"/>
    </location>
</feature>
<feature type="region of interest" description="Disordered" evidence="9">
    <location>
        <begin position="319"/>
        <end position="350"/>
    </location>
</feature>
<dbReference type="EMBL" id="JACVVK020000163">
    <property type="protein sequence ID" value="KAK7487541.1"/>
    <property type="molecule type" value="Genomic_DNA"/>
</dbReference>
<evidence type="ECO:0000256" key="5">
    <source>
        <dbReference type="ARBA" id="ARBA00022989"/>
    </source>
</evidence>
<dbReference type="AlphaFoldDB" id="A0ABD0KJZ6"/>
<feature type="compositionally biased region" description="Low complexity" evidence="9">
    <location>
        <begin position="216"/>
        <end position="227"/>
    </location>
</feature>
<dbReference type="InterPro" id="IPR046338">
    <property type="entry name" value="GAIN_dom_sf"/>
</dbReference>
<dbReference type="SMART" id="SM00303">
    <property type="entry name" value="GPS"/>
    <property type="match status" value="1"/>
</dbReference>
<dbReference type="PROSITE" id="PS50221">
    <property type="entry name" value="GAIN_B"/>
    <property type="match status" value="1"/>
</dbReference>
<evidence type="ECO:0000256" key="3">
    <source>
        <dbReference type="ARBA" id="ARBA00022475"/>
    </source>
</evidence>
<accession>A0ABD0KJZ6</accession>
<protein>
    <submittedName>
        <fullName evidence="14">Uncharacterized protein</fullName>
    </submittedName>
</protein>
<name>A0ABD0KJZ6_9CAEN</name>
<sequence length="1020" mass="113985">CVVADTPSNDTEDCGTGWMYMHRACYRFTTQQMTWDNAQMSCESEGGYLLSISSVAEKNKVRKEMRKVDGAATWWIGLKHKRGNQWEWLDKGPFSPRVTVWVAGEPYKEGYKDCVDFASNARISDQDCAIEKPFICERQESKTTSFAPGVSENFEIKNTTNYKPPDTTTRVIVLTSSTTLRTTSESLEMDQDGDDIGPDDEVVTDPESTAQGGGQQNNNGNQNTNGHNNKDKEKEDKSQEEEEENNDKGEKRDKKDESNEREGGQDAKDEEEEEKEIDLFDLYEGCYLLSTRQDRGRPFLYTLGVTTCPRVKASQITWQETSANNTRREKCKQGSGSADDTESEPQEPEEAVALTKELANITDSDDVTAEDVMVTSKVIESLVTSGVGERIKNKTEVKNIVAVSSSRFTQMNVVRAGSNVVATSKSRMWSEMTTQDRSRSATSLLVAMETATVAMAEEIDEPTVINTKDENIELELVVVDVSSAAADDTEDIVYTADDSDNEFSIPVETLSHLSKGQKLAKVVFMTHYTMGDILDDDTDDVTGDTSDDGTADVSENDGDDGEKKSKADKPRLASYILSASVGGSTEPIKLPEPVSFTMTHTRPVPTGYHSLCSFWSISESGLGEWSQEGCWVVSSNANQTTCECDHMTNFAILMAVQEVKISDTHMSLLRLTTIVGCVISLMCLLASWITFTCFTSLQGERNSIHKNLVVCLFLACGLVAGFLHYFFLAAFLWMLMEGVHIVLMLVQVFDASRSRLPYYYAAAYAPPILIIAISAGLYHQGYGTDRYCWLTTERYFIWSFAGPVAVILLVNAAILVYAMTMVCRHSEYVFSGKEKNTAGGIRSWIQGALALEVLLGLTWVLGYFFISEQTLPIAYVFTVLNSLQGLFIFCFHCLFNKKVRRELKKVISVLKDCSTWTYGLKLSFSCLTEIIMHISGPQGVPSCDEGDEKAKQCHQLWRRHPVRLPQTQARPVARRPQPSLRNPQQRLTTWHASVIRRRLTQGGHGVRRHHMTLVEKSRQY</sequence>
<feature type="compositionally biased region" description="Basic and acidic residues" evidence="9">
    <location>
        <begin position="228"/>
        <end position="237"/>
    </location>
</feature>
<feature type="region of interest" description="Disordered" evidence="9">
    <location>
        <begin position="535"/>
        <end position="567"/>
    </location>
</feature>
<feature type="compositionally biased region" description="Acidic residues" evidence="9">
    <location>
        <begin position="535"/>
        <end position="560"/>
    </location>
</feature>
<feature type="transmembrane region" description="Helical" evidence="10">
    <location>
        <begin position="872"/>
        <end position="895"/>
    </location>
</feature>
<feature type="compositionally biased region" description="Acidic residues" evidence="9">
    <location>
        <begin position="187"/>
        <end position="204"/>
    </location>
</feature>
<dbReference type="InterPro" id="IPR048072">
    <property type="entry name" value="7tmB2_latrophilin-like"/>
</dbReference>
<keyword evidence="4 10" id="KW-0812">Transmembrane</keyword>
<feature type="transmembrane region" description="Helical" evidence="10">
    <location>
        <begin position="731"/>
        <end position="749"/>
    </location>
</feature>
<feature type="transmembrane region" description="Helical" evidence="10">
    <location>
        <begin position="707"/>
        <end position="725"/>
    </location>
</feature>
<dbReference type="SMART" id="SM00034">
    <property type="entry name" value="CLECT"/>
    <property type="match status" value="1"/>
</dbReference>
<dbReference type="PRINTS" id="PR00249">
    <property type="entry name" value="GPCRSECRETIN"/>
</dbReference>
<dbReference type="InterPro" id="IPR000203">
    <property type="entry name" value="GPS"/>
</dbReference>
<keyword evidence="6 10" id="KW-0472">Membrane</keyword>
<evidence type="ECO:0000259" key="12">
    <source>
        <dbReference type="PROSITE" id="PS50221"/>
    </source>
</evidence>
<feature type="transmembrane region" description="Helical" evidence="10">
    <location>
        <begin position="795"/>
        <end position="823"/>
    </location>
</feature>
<feature type="region of interest" description="Disordered" evidence="9">
    <location>
        <begin position="182"/>
        <end position="276"/>
    </location>
</feature>
<dbReference type="Pfam" id="PF00002">
    <property type="entry name" value="7tm_2"/>
    <property type="match status" value="2"/>
</dbReference>
<dbReference type="Pfam" id="PF16489">
    <property type="entry name" value="GAIN"/>
    <property type="match status" value="1"/>
</dbReference>
<comment type="similarity">
    <text evidence="2">Belongs to the G-protein coupled receptor 2 family. Adhesion G-protein coupled receptor (ADGR) subfamily.</text>
</comment>
<feature type="domain" description="G-protein coupled receptors family 2 profile 2" evidence="13">
    <location>
        <begin position="669"/>
        <end position="896"/>
    </location>
</feature>
<evidence type="ECO:0000256" key="7">
    <source>
        <dbReference type="ARBA" id="ARBA00023157"/>
    </source>
</evidence>
<feature type="transmembrane region" description="Helical" evidence="10">
    <location>
        <begin position="844"/>
        <end position="866"/>
    </location>
</feature>
<evidence type="ECO:0000256" key="6">
    <source>
        <dbReference type="ARBA" id="ARBA00023136"/>
    </source>
</evidence>
<keyword evidence="7" id="KW-1015">Disulfide bond</keyword>
<dbReference type="Proteomes" id="UP001519460">
    <property type="component" value="Unassembled WGS sequence"/>
</dbReference>
<dbReference type="PANTHER" id="PTHR12011">
    <property type="entry name" value="ADHESION G-PROTEIN COUPLED RECEPTOR"/>
    <property type="match status" value="1"/>
</dbReference>
<comment type="caution">
    <text evidence="14">The sequence shown here is derived from an EMBL/GenBank/DDBJ whole genome shotgun (WGS) entry which is preliminary data.</text>
</comment>
<evidence type="ECO:0000256" key="1">
    <source>
        <dbReference type="ARBA" id="ARBA00004651"/>
    </source>
</evidence>
<comment type="subcellular location">
    <subcellularLocation>
        <location evidence="1">Cell membrane</location>
        <topology evidence="1">Multi-pass membrane protein</topology>
    </subcellularLocation>
</comment>
<keyword evidence="15" id="KW-1185">Reference proteome</keyword>
<reference evidence="14 15" key="1">
    <citation type="journal article" date="2023" name="Sci. Data">
        <title>Genome assembly of the Korean intertidal mud-creeper Batillaria attramentaria.</title>
        <authorList>
            <person name="Patra A.K."/>
            <person name="Ho P.T."/>
            <person name="Jun S."/>
            <person name="Lee S.J."/>
            <person name="Kim Y."/>
            <person name="Won Y.J."/>
        </authorList>
    </citation>
    <scope>NUCLEOTIDE SEQUENCE [LARGE SCALE GENOMIC DNA]</scope>
    <source>
        <strain evidence="14">Wonlab-2016</strain>
    </source>
</reference>
<feature type="compositionally biased region" description="Basic and acidic residues" evidence="9">
    <location>
        <begin position="246"/>
        <end position="267"/>
    </location>
</feature>
<feature type="transmembrane region" description="Helical" evidence="10">
    <location>
        <begin position="756"/>
        <end position="775"/>
    </location>
</feature>
<evidence type="ECO:0000256" key="2">
    <source>
        <dbReference type="ARBA" id="ARBA00007343"/>
    </source>
</evidence>
<evidence type="ECO:0000256" key="9">
    <source>
        <dbReference type="SAM" id="MobiDB-lite"/>
    </source>
</evidence>
<evidence type="ECO:0000256" key="10">
    <source>
        <dbReference type="SAM" id="Phobius"/>
    </source>
</evidence>
<dbReference type="InterPro" id="IPR017981">
    <property type="entry name" value="GPCR_2-like_7TM"/>
</dbReference>
<dbReference type="SUPFAM" id="SSF56436">
    <property type="entry name" value="C-type lectin-like"/>
    <property type="match status" value="1"/>
</dbReference>
<dbReference type="PROSITE" id="PS50261">
    <property type="entry name" value="G_PROTEIN_RECEP_F2_4"/>
    <property type="match status" value="1"/>
</dbReference>
<feature type="transmembrane region" description="Helical" evidence="10">
    <location>
        <begin position="668"/>
        <end position="695"/>
    </location>
</feature>
<keyword evidence="3" id="KW-1003">Cell membrane</keyword>
<organism evidence="14 15">
    <name type="scientific">Batillaria attramentaria</name>
    <dbReference type="NCBI Taxonomy" id="370345"/>
    <lineage>
        <taxon>Eukaryota</taxon>
        <taxon>Metazoa</taxon>
        <taxon>Spiralia</taxon>
        <taxon>Lophotrochozoa</taxon>
        <taxon>Mollusca</taxon>
        <taxon>Gastropoda</taxon>
        <taxon>Caenogastropoda</taxon>
        <taxon>Sorbeoconcha</taxon>
        <taxon>Cerithioidea</taxon>
        <taxon>Batillariidae</taxon>
        <taxon>Batillaria</taxon>
    </lineage>
</organism>